<dbReference type="PANTHER" id="PTHR43668:SF2">
    <property type="entry name" value="ALLANTOINASE"/>
    <property type="match status" value="1"/>
</dbReference>
<dbReference type="SUPFAM" id="SSF51338">
    <property type="entry name" value="Composite domain of metallo-dependent hydrolases"/>
    <property type="match status" value="1"/>
</dbReference>
<dbReference type="Proteomes" id="UP000625283">
    <property type="component" value="Unassembled WGS sequence"/>
</dbReference>
<dbReference type="InterPro" id="IPR050138">
    <property type="entry name" value="DHOase/Allantoinase_Hydrolase"/>
</dbReference>
<evidence type="ECO:0000313" key="3">
    <source>
        <dbReference type="EMBL" id="MBL1407672.1"/>
    </source>
</evidence>
<gene>
    <name evidence="3" type="ORF">JKG61_02785</name>
</gene>
<dbReference type="InterPro" id="IPR011059">
    <property type="entry name" value="Metal-dep_hydrolase_composite"/>
</dbReference>
<name>A0ABS1QZ11_9SPHI</name>
<dbReference type="Pfam" id="PF12890">
    <property type="entry name" value="DHOase"/>
    <property type="match status" value="1"/>
</dbReference>
<comment type="caution">
    <text evidence="3">The sequence shown here is derived from an EMBL/GenBank/DDBJ whole genome shotgun (WGS) entry which is preliminary data.</text>
</comment>
<dbReference type="EMBL" id="JAERTY010000001">
    <property type="protein sequence ID" value="MBL1407672.1"/>
    <property type="molecule type" value="Genomic_DNA"/>
</dbReference>
<organism evidence="3 4">
    <name type="scientific">Sphingobacterium faecale</name>
    <dbReference type="NCBI Taxonomy" id="2803775"/>
    <lineage>
        <taxon>Bacteria</taxon>
        <taxon>Pseudomonadati</taxon>
        <taxon>Bacteroidota</taxon>
        <taxon>Sphingobacteriia</taxon>
        <taxon>Sphingobacteriales</taxon>
        <taxon>Sphingobacteriaceae</taxon>
        <taxon>Sphingobacterium</taxon>
    </lineage>
</organism>
<evidence type="ECO:0000259" key="2">
    <source>
        <dbReference type="Pfam" id="PF12890"/>
    </source>
</evidence>
<dbReference type="SUPFAM" id="SSF51556">
    <property type="entry name" value="Metallo-dependent hydrolases"/>
    <property type="match status" value="1"/>
</dbReference>
<dbReference type="Gene3D" id="3.20.20.140">
    <property type="entry name" value="Metal-dependent hydrolases"/>
    <property type="match status" value="1"/>
</dbReference>
<feature type="domain" description="Dihydroorotase catalytic" evidence="2">
    <location>
        <begin position="55"/>
        <end position="241"/>
    </location>
</feature>
<protein>
    <submittedName>
        <fullName evidence="3">Dihydroorotase</fullName>
    </submittedName>
</protein>
<dbReference type="Gene3D" id="2.30.40.10">
    <property type="entry name" value="Urease, subunit C, domain 1"/>
    <property type="match status" value="1"/>
</dbReference>
<dbReference type="CDD" id="cd01317">
    <property type="entry name" value="DHOase_IIa"/>
    <property type="match status" value="1"/>
</dbReference>
<dbReference type="InterPro" id="IPR032466">
    <property type="entry name" value="Metal_Hydrolase"/>
</dbReference>
<keyword evidence="1" id="KW-0665">Pyrimidine biosynthesis</keyword>
<proteinExistence type="predicted"/>
<sequence>MNTVLISSARLVLPNHPLNGEEIDILIKDGKIIDIGKKLKPGGSDAKVIGAKGCVVSPGFFDLNANIGEPGYETKEDILTGTAAAAAGGFTAMAVHPNTNPAVHSRAEVSLLVNGAKGNLVDVYPVGAISKKREGKELAELYDMKLNGAVAFSDGNHSVQEAGLMARALLYAKGFDGLIISFAQDTSMSGDNQMNEGVMSTFLGMKGSPNLAEAMMVSRDLFLAEYNEAPIHFTTISTAESVDLIKKAKAKGIKVTCDVAAHQLVFTDEHVVTFDSNYKVCPPLRTNKDVKALLKGLKEGVIDAVVSQHTPHEIEFKNVEFHIAKSGITGLQTALPLAVRAGMTAEAIVEKMALGPRAVLGMEVPKFEKGETANLVVFDMNATWAFDAGSNRSKGANNPLMGQDLQGKVNLVINNNKLIVNS</sequence>
<accession>A0ABS1QZ11</accession>
<dbReference type="RefSeq" id="WP_202101460.1">
    <property type="nucleotide sequence ID" value="NZ_JAERTY010000001.1"/>
</dbReference>
<dbReference type="PANTHER" id="PTHR43668">
    <property type="entry name" value="ALLANTOINASE"/>
    <property type="match status" value="1"/>
</dbReference>
<evidence type="ECO:0000313" key="4">
    <source>
        <dbReference type="Proteomes" id="UP000625283"/>
    </source>
</evidence>
<dbReference type="NCBIfam" id="TIGR00857">
    <property type="entry name" value="pyrC_multi"/>
    <property type="match status" value="1"/>
</dbReference>
<dbReference type="InterPro" id="IPR004722">
    <property type="entry name" value="DHOase"/>
</dbReference>
<keyword evidence="4" id="KW-1185">Reference proteome</keyword>
<evidence type="ECO:0000256" key="1">
    <source>
        <dbReference type="ARBA" id="ARBA00022975"/>
    </source>
</evidence>
<dbReference type="InterPro" id="IPR024403">
    <property type="entry name" value="DHOase_cat"/>
</dbReference>
<reference evidence="3 4" key="1">
    <citation type="submission" date="2021-01" db="EMBL/GenBank/DDBJ databases">
        <title>C459-1 draft genome sequence.</title>
        <authorList>
            <person name="Zhang X.-F."/>
        </authorList>
    </citation>
    <scope>NUCLEOTIDE SEQUENCE [LARGE SCALE GENOMIC DNA]</scope>
    <source>
        <strain evidence="4">C459-1</strain>
    </source>
</reference>